<organism evidence="3 4">
    <name type="scientific">Haemophilus influenzae (strain NTHi 3655)</name>
    <dbReference type="NCBI Taxonomy" id="375177"/>
    <lineage>
        <taxon>Bacteria</taxon>
        <taxon>Pseudomonadati</taxon>
        <taxon>Pseudomonadota</taxon>
        <taxon>Gammaproteobacteria</taxon>
        <taxon>Pasteurellales</taxon>
        <taxon>Pasteurellaceae</taxon>
        <taxon>Haemophilus</taxon>
    </lineage>
</organism>
<reference evidence="2" key="3">
    <citation type="submission" date="2024-01" db="EMBL/GenBank/DDBJ databases">
        <authorList>
            <person name="Riesbeck K."/>
        </authorList>
    </citation>
    <scope>NUCLEOTIDE SEQUENCE</scope>
    <source>
        <strain evidence="2">3655</strain>
    </source>
</reference>
<dbReference type="EMBL" id="AAZF01000009">
    <property type="protein sequence ID" value="EDJ92349.1"/>
    <property type="molecule type" value="Genomic_DNA"/>
</dbReference>
<dbReference type="Proteomes" id="UP000837958">
    <property type="component" value="Chromosome"/>
</dbReference>
<dbReference type="EMBL" id="OV040719">
    <property type="protein sequence ID" value="CAH0451089.1"/>
    <property type="molecule type" value="Genomic_DNA"/>
</dbReference>
<evidence type="ECO:0000256" key="1">
    <source>
        <dbReference type="ARBA" id="ARBA00005367"/>
    </source>
</evidence>
<evidence type="ECO:0000313" key="2">
    <source>
        <dbReference type="EMBL" id="CAH0451089.1"/>
    </source>
</evidence>
<gene>
    <name evidence="3" type="ORF">CGSHi3655_01081</name>
    <name evidence="2" type="ORF">KRLU3655_LOCUS1165</name>
</gene>
<evidence type="ECO:0000313" key="4">
    <source>
        <dbReference type="Proteomes" id="UP000003185"/>
    </source>
</evidence>
<dbReference type="InterPro" id="IPR008249">
    <property type="entry name" value="UPF0231"/>
</dbReference>
<evidence type="ECO:0000313" key="3">
    <source>
        <dbReference type="EMBL" id="EDJ92349.1"/>
    </source>
</evidence>
<reference evidence="3 4" key="1">
    <citation type="journal article" date="2007" name="Genome Biol.">
        <title>Characterization and modeling of the Haemophilus influenzae core and supragenomes based on the complete genomic sequences of Rd and 12 clinical nontypeable strains.</title>
        <authorList>
            <person name="Hogg J.S."/>
            <person name="Hu F.Z."/>
            <person name="Janto B."/>
            <person name="Boissy R."/>
            <person name="Hayes J."/>
            <person name="Keefe R."/>
            <person name="Post J.C."/>
            <person name="Ehrlich G.D."/>
        </authorList>
    </citation>
    <scope>NUCLEOTIDE SEQUENCE [LARGE SCALE GENOMIC DNA]</scope>
    <source>
        <strain evidence="3">3655</strain>
        <strain evidence="4">NTHi 3655</strain>
    </source>
</reference>
<name>A0A0H3PBK0_HAEI3</name>
<dbReference type="Pfam" id="PF06062">
    <property type="entry name" value="UPF0231"/>
    <property type="match status" value="1"/>
</dbReference>
<sequence>MPPALVAVVHPLVSKMDFQFTHYQGNVSVKCSMEHIALANWFNTEVRSNSDKILTALSTAKSLIENQEKVLVGAEYTLFLNSDEVMVRANNLAIESDEILEQDFHYYDEESLAFCGTQDFIHFLQSYVDFIA</sequence>
<evidence type="ECO:0000313" key="5">
    <source>
        <dbReference type="Proteomes" id="UP000837958"/>
    </source>
</evidence>
<proteinExistence type="inferred from homology"/>
<reference evidence="5" key="2">
    <citation type="submission" date="2021-11" db="EMBL/GenBank/DDBJ databases">
        <authorList>
            <person name="Riesbeck K."/>
        </authorList>
    </citation>
    <scope>NUCLEOTIDE SEQUENCE [LARGE SCALE GENOMIC DNA]</scope>
</reference>
<dbReference type="PIRSF" id="PIRSF006287">
    <property type="entry name" value="UCP006287"/>
    <property type="match status" value="1"/>
</dbReference>
<accession>A0A0H3PBK0</accession>
<dbReference type="NCBIfam" id="NF003575">
    <property type="entry name" value="PRK05248.1-2"/>
    <property type="match status" value="1"/>
</dbReference>
<comment type="similarity">
    <text evidence="1">Belongs to the UPF0231 family.</text>
</comment>
<dbReference type="Proteomes" id="UP000003185">
    <property type="component" value="Unassembled WGS sequence"/>
</dbReference>
<dbReference type="AlphaFoldDB" id="A0A0H3PBK0"/>
<protein>
    <submittedName>
        <fullName evidence="2">YacL family protein</fullName>
    </submittedName>
</protein>